<dbReference type="Proteomes" id="UP000230069">
    <property type="component" value="Unassembled WGS sequence"/>
</dbReference>
<evidence type="ECO:0000313" key="1">
    <source>
        <dbReference type="EMBL" id="PIA34661.1"/>
    </source>
</evidence>
<dbReference type="PANTHER" id="PTHR47592:SF31">
    <property type="entry name" value="ZINC FINGER, CCHC-TYPE-RELATED"/>
    <property type="match status" value="1"/>
</dbReference>
<accession>A0A2G5CTR7</accession>
<proteinExistence type="predicted"/>
<dbReference type="AlphaFoldDB" id="A0A2G5CTR7"/>
<protein>
    <recommendedName>
        <fullName evidence="3">Retrotransposon Copia-like N-terminal domain-containing protein</fullName>
    </recommendedName>
</protein>
<gene>
    <name evidence="1" type="ORF">AQUCO_03700146v1</name>
</gene>
<dbReference type="Pfam" id="PF14223">
    <property type="entry name" value="Retrotran_gag_2"/>
    <property type="match status" value="1"/>
</dbReference>
<keyword evidence="2" id="KW-1185">Reference proteome</keyword>
<reference evidence="1 2" key="1">
    <citation type="submission" date="2017-09" db="EMBL/GenBank/DDBJ databases">
        <title>WGS assembly of Aquilegia coerulea Goldsmith.</title>
        <authorList>
            <person name="Hodges S."/>
            <person name="Kramer E."/>
            <person name="Nordborg M."/>
            <person name="Tomkins J."/>
            <person name="Borevitz J."/>
            <person name="Derieg N."/>
            <person name="Yan J."/>
            <person name="Mihaltcheva S."/>
            <person name="Hayes R.D."/>
            <person name="Rokhsar D."/>
        </authorList>
    </citation>
    <scope>NUCLEOTIDE SEQUENCE [LARGE SCALE GENOMIC DNA]</scope>
    <source>
        <strain evidence="2">cv. Goldsmith</strain>
    </source>
</reference>
<dbReference type="STRING" id="218851.A0A2G5CTR7"/>
<sequence length="174" mass="20172">MNQDLVRLERFDGENFTKWQEKVMFFLTAFKLAYILDDNLTPIPDEKPDDTEALKKQRQKRKEDEFLCRGHILNALSGSVYTSHRLICPAKALWTALQNKYRIEEASNQKFLVGNYIEFKMTDDKSILSQVHELQNVVSDLKTASIDLPEDFLVGVIIAKLPNSWNGYKNKTQT</sequence>
<organism evidence="1 2">
    <name type="scientific">Aquilegia coerulea</name>
    <name type="common">Rocky mountain columbine</name>
    <dbReference type="NCBI Taxonomy" id="218851"/>
    <lineage>
        <taxon>Eukaryota</taxon>
        <taxon>Viridiplantae</taxon>
        <taxon>Streptophyta</taxon>
        <taxon>Embryophyta</taxon>
        <taxon>Tracheophyta</taxon>
        <taxon>Spermatophyta</taxon>
        <taxon>Magnoliopsida</taxon>
        <taxon>Ranunculales</taxon>
        <taxon>Ranunculaceae</taxon>
        <taxon>Thalictroideae</taxon>
        <taxon>Aquilegia</taxon>
    </lineage>
</organism>
<dbReference type="EMBL" id="KZ305054">
    <property type="protein sequence ID" value="PIA34661.1"/>
    <property type="molecule type" value="Genomic_DNA"/>
</dbReference>
<evidence type="ECO:0000313" key="2">
    <source>
        <dbReference type="Proteomes" id="UP000230069"/>
    </source>
</evidence>
<dbReference type="OrthoDB" id="1651011at2759"/>
<evidence type="ECO:0008006" key="3">
    <source>
        <dbReference type="Google" id="ProtNLM"/>
    </source>
</evidence>
<name>A0A2G5CTR7_AQUCA</name>
<dbReference type="PANTHER" id="PTHR47592">
    <property type="entry name" value="PBF68 PROTEIN"/>
    <property type="match status" value="1"/>
</dbReference>
<dbReference type="InParanoid" id="A0A2G5CTR7"/>